<evidence type="ECO:0000256" key="3">
    <source>
        <dbReference type="ARBA" id="ARBA00022692"/>
    </source>
</evidence>
<name>A0A1Y2F6X7_PROLT</name>
<dbReference type="OrthoDB" id="435980at2759"/>
<dbReference type="InterPro" id="IPR058533">
    <property type="entry name" value="Cation_efflux_TM"/>
</dbReference>
<dbReference type="GO" id="GO:0030003">
    <property type="term" value="P:intracellular monoatomic cation homeostasis"/>
    <property type="evidence" value="ECO:0007669"/>
    <property type="project" value="UniProtKB-ARBA"/>
</dbReference>
<comment type="subcellular location">
    <subcellularLocation>
        <location evidence="1">Membrane</location>
        <topology evidence="1">Multi-pass membrane protein</topology>
    </subcellularLocation>
</comment>
<dbReference type="SUPFAM" id="SSF161111">
    <property type="entry name" value="Cation efflux protein transmembrane domain-like"/>
    <property type="match status" value="1"/>
</dbReference>
<dbReference type="Pfam" id="PF01545">
    <property type="entry name" value="Cation_efflux"/>
    <property type="match status" value="1"/>
</dbReference>
<dbReference type="PANTHER" id="PTHR43840:SF15">
    <property type="entry name" value="MITOCHONDRIAL METAL TRANSPORTER 1-RELATED"/>
    <property type="match status" value="1"/>
</dbReference>
<feature type="domain" description="Cation efflux protein transmembrane" evidence="7">
    <location>
        <begin position="19"/>
        <end position="217"/>
    </location>
</feature>
<accession>A0A1Y2F6X7</accession>
<sequence length="331" mass="35259">MSSNNSKDDPAVRITRWGLYSNAGMVVVKGVGGYMLNSQSLIADAGHSVADLAADFLTLGTVSYAAQAVTQAYPNGYGKVETLGSLGVAGFLLVGGLGIGWSSAAHVLNDLFGTHIDAHSHTAVDPNALWLCLASLAVKEWLYRATMKIAIEQRSELLKANAYHHRMDSLSSLVATVAIGGVWLCGWTWLDPVGGLLVALTILNAAWQTARGALTELADESIDSTTRAKLTTAAEESVEALGIAAVKQVLGVQGHKSGPNYVIQVAMAVEGSLPVKSCNEIEELVGKYMIEHVDGVKRVDVRLLDAKKEHVAWTSLDKTIVEDAHHGHHHH</sequence>
<gene>
    <name evidence="8" type="ORF">BCR37DRAFT_394150</name>
</gene>
<evidence type="ECO:0000256" key="6">
    <source>
        <dbReference type="SAM" id="Phobius"/>
    </source>
</evidence>
<dbReference type="InterPro" id="IPR027469">
    <property type="entry name" value="Cation_efflux_TMD_sf"/>
</dbReference>
<evidence type="ECO:0000313" key="9">
    <source>
        <dbReference type="Proteomes" id="UP000193685"/>
    </source>
</evidence>
<dbReference type="GO" id="GO:0098771">
    <property type="term" value="P:inorganic ion homeostasis"/>
    <property type="evidence" value="ECO:0007669"/>
    <property type="project" value="UniProtKB-ARBA"/>
</dbReference>
<dbReference type="Proteomes" id="UP000193685">
    <property type="component" value="Unassembled WGS sequence"/>
</dbReference>
<dbReference type="Gene3D" id="1.20.1510.10">
    <property type="entry name" value="Cation efflux protein transmembrane domain"/>
    <property type="match status" value="1"/>
</dbReference>
<comment type="caution">
    <text evidence="8">The sequence shown here is derived from an EMBL/GenBank/DDBJ whole genome shotgun (WGS) entry which is preliminary data.</text>
</comment>
<feature type="transmembrane region" description="Helical" evidence="6">
    <location>
        <begin position="167"/>
        <end position="190"/>
    </location>
</feature>
<dbReference type="InterPro" id="IPR036837">
    <property type="entry name" value="Cation_efflux_CTD_sf"/>
</dbReference>
<evidence type="ECO:0000259" key="7">
    <source>
        <dbReference type="Pfam" id="PF01545"/>
    </source>
</evidence>
<evidence type="ECO:0000313" key="8">
    <source>
        <dbReference type="EMBL" id="ORY79417.1"/>
    </source>
</evidence>
<evidence type="ECO:0000256" key="5">
    <source>
        <dbReference type="ARBA" id="ARBA00023136"/>
    </source>
</evidence>
<organism evidence="8 9">
    <name type="scientific">Protomyces lactucae-debilis</name>
    <dbReference type="NCBI Taxonomy" id="2754530"/>
    <lineage>
        <taxon>Eukaryota</taxon>
        <taxon>Fungi</taxon>
        <taxon>Dikarya</taxon>
        <taxon>Ascomycota</taxon>
        <taxon>Taphrinomycotina</taxon>
        <taxon>Taphrinomycetes</taxon>
        <taxon>Taphrinales</taxon>
        <taxon>Protomycetaceae</taxon>
        <taxon>Protomyces</taxon>
    </lineage>
</organism>
<protein>
    <submittedName>
        <fullName evidence="8">Cation efflux protein</fullName>
    </submittedName>
</protein>
<feature type="transmembrane region" description="Helical" evidence="6">
    <location>
        <begin position="86"/>
        <end position="108"/>
    </location>
</feature>
<dbReference type="GO" id="GO:0016020">
    <property type="term" value="C:membrane"/>
    <property type="evidence" value="ECO:0007669"/>
    <property type="project" value="UniProtKB-SubCell"/>
</dbReference>
<dbReference type="AlphaFoldDB" id="A0A1Y2F6X7"/>
<dbReference type="InterPro" id="IPR002524">
    <property type="entry name" value="Cation_efflux"/>
</dbReference>
<dbReference type="OMA" id="DVMIHIN"/>
<evidence type="ECO:0000256" key="1">
    <source>
        <dbReference type="ARBA" id="ARBA00004141"/>
    </source>
</evidence>
<evidence type="ECO:0000256" key="2">
    <source>
        <dbReference type="ARBA" id="ARBA00022448"/>
    </source>
</evidence>
<keyword evidence="4 6" id="KW-1133">Transmembrane helix</keyword>
<reference evidence="8 9" key="1">
    <citation type="submission" date="2016-07" db="EMBL/GenBank/DDBJ databases">
        <title>Pervasive Adenine N6-methylation of Active Genes in Fungi.</title>
        <authorList>
            <consortium name="DOE Joint Genome Institute"/>
            <person name="Mondo S.J."/>
            <person name="Dannebaum R.O."/>
            <person name="Kuo R.C."/>
            <person name="Labutti K."/>
            <person name="Haridas S."/>
            <person name="Kuo A."/>
            <person name="Salamov A."/>
            <person name="Ahrendt S.R."/>
            <person name="Lipzen A."/>
            <person name="Sullivan W."/>
            <person name="Andreopoulos W.B."/>
            <person name="Clum A."/>
            <person name="Lindquist E."/>
            <person name="Daum C."/>
            <person name="Ramamoorthy G.K."/>
            <person name="Gryganskyi A."/>
            <person name="Culley D."/>
            <person name="Magnuson J.K."/>
            <person name="James T.Y."/>
            <person name="O'Malley M.A."/>
            <person name="Stajich J.E."/>
            <person name="Spatafora J.W."/>
            <person name="Visel A."/>
            <person name="Grigoriev I.V."/>
        </authorList>
    </citation>
    <scope>NUCLEOTIDE SEQUENCE [LARGE SCALE GENOMIC DNA]</scope>
    <source>
        <strain evidence="8 9">12-1054</strain>
    </source>
</reference>
<keyword evidence="2" id="KW-0813">Transport</keyword>
<keyword evidence="5 6" id="KW-0472">Membrane</keyword>
<dbReference type="STRING" id="56484.A0A1Y2F6X7"/>
<dbReference type="InterPro" id="IPR050291">
    <property type="entry name" value="CDF_Transporter"/>
</dbReference>
<dbReference type="NCBIfam" id="TIGR01297">
    <property type="entry name" value="CDF"/>
    <property type="match status" value="1"/>
</dbReference>
<proteinExistence type="predicted"/>
<dbReference type="EMBL" id="MCFI01000015">
    <property type="protein sequence ID" value="ORY79417.1"/>
    <property type="molecule type" value="Genomic_DNA"/>
</dbReference>
<keyword evidence="9" id="KW-1185">Reference proteome</keyword>
<dbReference type="PANTHER" id="PTHR43840">
    <property type="entry name" value="MITOCHONDRIAL METAL TRANSPORTER 1-RELATED"/>
    <property type="match status" value="1"/>
</dbReference>
<evidence type="ECO:0000256" key="4">
    <source>
        <dbReference type="ARBA" id="ARBA00022989"/>
    </source>
</evidence>
<keyword evidence="3 6" id="KW-0812">Transmembrane</keyword>
<dbReference type="RefSeq" id="XP_040723788.1">
    <property type="nucleotide sequence ID" value="XM_040871416.1"/>
</dbReference>
<dbReference type="GO" id="GO:0008324">
    <property type="term" value="F:monoatomic cation transmembrane transporter activity"/>
    <property type="evidence" value="ECO:0007669"/>
    <property type="project" value="InterPro"/>
</dbReference>
<dbReference type="Gene3D" id="3.30.70.1350">
    <property type="entry name" value="Cation efflux protein, cytoplasmic domain"/>
    <property type="match status" value="1"/>
</dbReference>
<dbReference type="GeneID" id="63788015"/>